<feature type="compositionally biased region" description="Gly residues" evidence="1">
    <location>
        <begin position="208"/>
        <end position="219"/>
    </location>
</feature>
<evidence type="ECO:0000256" key="2">
    <source>
        <dbReference type="SAM" id="SignalP"/>
    </source>
</evidence>
<protein>
    <submittedName>
        <fullName evidence="3">Uncharacterized protein</fullName>
    </submittedName>
</protein>
<feature type="signal peptide" evidence="2">
    <location>
        <begin position="1"/>
        <end position="25"/>
    </location>
</feature>
<dbReference type="RefSeq" id="WP_263362719.1">
    <property type="nucleotide sequence ID" value="NZ_OX336425.1"/>
</dbReference>
<accession>A0A9W4X626</accession>
<feature type="chain" id="PRO_5040735161" evidence="2">
    <location>
        <begin position="26"/>
        <end position="399"/>
    </location>
</feature>
<sequence>MKNIKKMAILLMVLGVAVLTGRCVSEEAGSEQKIEQSIKVSQARVWFEQYQSKVKIDSSFKSQVYNWDSAITETFENGTEALVVPVRDNNLSDAYKGQKVLYLYPLENKNDFSATIYEILPLSESLEKIKTSGDLVNFNGYIIAWDLERGFVNGAKFENSNTTAALTGLRVISSEESERLNKSTAKSDPFELDEVIIRREKSENKQEYGGGGSAGGSYGGSLNSGSKGNSPKGYVKSPGGGGSSSSTGSTVTKVIPPSCESFNFTSKKGANWQEAVVKNVQFKIVLLTPPNKVQITHVINYPQPISFGMPINYNKGNGDVISGVAATVSAKVLQLVMDDVVKKYGRTEASEVTVSMYFRQKLIDEYREYTNGGIVNFNSTSNIKATEYKTSLFGTGNCD</sequence>
<reference evidence="3" key="1">
    <citation type="submission" date="2022-09" db="EMBL/GenBank/DDBJ databases">
        <authorList>
            <person name="Duchaud E."/>
        </authorList>
    </citation>
    <scope>NUCLEOTIDE SEQUENCE</scope>
    <source>
        <strain evidence="3">TRV642</strain>
    </source>
</reference>
<feature type="compositionally biased region" description="Low complexity" evidence="1">
    <location>
        <begin position="220"/>
        <end position="237"/>
    </location>
</feature>
<proteinExistence type="predicted"/>
<evidence type="ECO:0000313" key="4">
    <source>
        <dbReference type="Proteomes" id="UP001152749"/>
    </source>
</evidence>
<evidence type="ECO:0000313" key="3">
    <source>
        <dbReference type="EMBL" id="CAI2766694.1"/>
    </source>
</evidence>
<feature type="region of interest" description="Disordered" evidence="1">
    <location>
        <begin position="201"/>
        <end position="251"/>
    </location>
</feature>
<dbReference type="EMBL" id="OX336425">
    <property type="protein sequence ID" value="CAI2766694.1"/>
    <property type="molecule type" value="Genomic_DNA"/>
</dbReference>
<organism evidence="3 4">
    <name type="scientific">Flavobacterium collinsii</name>
    <dbReference type="NCBI Taxonomy" id="1114861"/>
    <lineage>
        <taxon>Bacteria</taxon>
        <taxon>Pseudomonadati</taxon>
        <taxon>Bacteroidota</taxon>
        <taxon>Flavobacteriia</taxon>
        <taxon>Flavobacteriales</taxon>
        <taxon>Flavobacteriaceae</taxon>
        <taxon>Flavobacterium</taxon>
    </lineage>
</organism>
<dbReference type="AlphaFoldDB" id="A0A9W4X626"/>
<dbReference type="KEGG" id="fcs:TRV642_1751"/>
<name>A0A9W4X626_9FLAO</name>
<keyword evidence="2" id="KW-0732">Signal</keyword>
<dbReference type="Proteomes" id="UP001152749">
    <property type="component" value="Chromosome"/>
</dbReference>
<gene>
    <name evidence="3" type="ORF">TRV642_1751</name>
</gene>
<evidence type="ECO:0000256" key="1">
    <source>
        <dbReference type="SAM" id="MobiDB-lite"/>
    </source>
</evidence>